<reference evidence="2" key="1">
    <citation type="submission" date="2020-04" db="EMBL/GenBank/DDBJ databases">
        <authorList>
            <person name="Zhang T."/>
        </authorList>
    </citation>
    <scope>NUCLEOTIDE SEQUENCE</scope>
    <source>
        <strain evidence="2">HKST-UBA03</strain>
    </source>
</reference>
<dbReference type="SUPFAM" id="SSF51261">
    <property type="entry name" value="Duplicated hybrid motif"/>
    <property type="match status" value="1"/>
</dbReference>
<organism evidence="2 3">
    <name type="scientific">candidate division WWE3 bacterium</name>
    <dbReference type="NCBI Taxonomy" id="2053526"/>
    <lineage>
        <taxon>Bacteria</taxon>
        <taxon>Katanobacteria</taxon>
    </lineage>
</organism>
<comment type="caution">
    <text evidence="2">The sequence shown here is derived from an EMBL/GenBank/DDBJ whole genome shotgun (WGS) entry which is preliminary data.</text>
</comment>
<dbReference type="Proteomes" id="UP000751518">
    <property type="component" value="Unassembled WGS sequence"/>
</dbReference>
<keyword evidence="1" id="KW-0472">Membrane</keyword>
<keyword evidence="1" id="KW-1133">Transmembrane helix</keyword>
<proteinExistence type="predicted"/>
<reference evidence="2" key="2">
    <citation type="journal article" date="2021" name="Microbiome">
        <title>Successional dynamics and alternative stable states in a saline activated sludge microbial community over 9 years.</title>
        <authorList>
            <person name="Wang Y."/>
            <person name="Ye J."/>
            <person name="Ju F."/>
            <person name="Liu L."/>
            <person name="Boyd J.A."/>
            <person name="Deng Y."/>
            <person name="Parks D.H."/>
            <person name="Jiang X."/>
            <person name="Yin X."/>
            <person name="Woodcroft B.J."/>
            <person name="Tyson G.W."/>
            <person name="Hugenholtz P."/>
            <person name="Polz M.F."/>
            <person name="Zhang T."/>
        </authorList>
    </citation>
    <scope>NUCLEOTIDE SEQUENCE</scope>
    <source>
        <strain evidence="2">HKST-UBA03</strain>
    </source>
</reference>
<feature type="transmembrane region" description="Helical" evidence="1">
    <location>
        <begin position="12"/>
        <end position="31"/>
    </location>
</feature>
<dbReference type="AlphaFoldDB" id="A0A955LJ89"/>
<accession>A0A955LJ89</accession>
<protein>
    <submittedName>
        <fullName evidence="2">Uncharacterized protein</fullName>
    </submittedName>
</protein>
<dbReference type="Gene3D" id="2.70.70.10">
    <property type="entry name" value="Glucose Permease (Domain IIA)"/>
    <property type="match status" value="1"/>
</dbReference>
<gene>
    <name evidence="2" type="ORF">KC614_00870</name>
</gene>
<dbReference type="EMBL" id="JAGQKZ010000004">
    <property type="protein sequence ID" value="MCA9391742.1"/>
    <property type="molecule type" value="Genomic_DNA"/>
</dbReference>
<name>A0A955LJ89_UNCKA</name>
<evidence type="ECO:0000313" key="2">
    <source>
        <dbReference type="EMBL" id="MCA9391742.1"/>
    </source>
</evidence>
<keyword evidence="1" id="KW-0812">Transmembrane</keyword>
<evidence type="ECO:0000313" key="3">
    <source>
        <dbReference type="Proteomes" id="UP000751518"/>
    </source>
</evidence>
<dbReference type="PROSITE" id="PS51257">
    <property type="entry name" value="PROKAR_LIPOPROTEIN"/>
    <property type="match status" value="1"/>
</dbReference>
<evidence type="ECO:0000256" key="1">
    <source>
        <dbReference type="SAM" id="Phobius"/>
    </source>
</evidence>
<sequence length="1166" mass="128046">MDIKNILKHRIILGVGALVFVLACFTAVYKWHLRSQIAVPNLADNQVVAAGGAAFSNSKFDIDSVTYLQYDSGNCDPKTLKKAGTNDDCFLGLPAIRNDYYYGSFGSQLYFLWSDLQSGVGQYNWTRVDTALQQASSMAIQDASGNTVNYKPVTLSVAFYLDEGGTFKDYTPQFIKGNVVDPTQLKITAVGCADQEIPAYGDSYWQQQFQAFITAFAEHIKQSSYKDIVQAVYLSTGLSDESTPTVNQSGCAYKTTFVNDSTRMSAYNNYVLESLQWYKNAYQEGSGLAFPLFLQAAAASSNLRSRYSARAQQLGIGIKLNGLAPASENSFNTKVNYDAGGKGGFYDFVAMTPLTLPHGFEPYYWQTGPDNNHCSSTYCYSDARYQVAFWDYINSLELNGDVLSFQGEFFARKYRLIHDMGLTWFDELLEDSIGKTPNQSPNAWIAFADVLSEYDSIPPSSPPPAVPGSGNYYPYEFTERGDKDFYLYRPEATEDTSLIRNQGGVLADGQENYSTTINNCAYDIPNNNTRFITGSQLQSSYLDGSQLSHPFSAGARATDMANDGYYMSFVVDNATGIPTASSVNVTVNYLDSGTGTFSLEYEDETGNVRRQTVQKNDSGLWKEKMWNFNVGNGFVLNDGLDGDTDFRLNCDCDPASTASVKDDDIFAMVRVVAPELKTQPLAADSRVYYCEPIAVPTPTPAVVVTPREGYIHPGIDIDPSYSNASANFVYSTHAGFVTYAGPAPAQYKEKGWMVQVETDLDRDNFPDVITQYTHLVPNNLFIADVRNRRLSYSTEFFLNEIPLGLEKLPYGFGPYVSRNQLLGLVGDSGSPGRRHIQYEIVTDRTVGDLYYASLDVYGCLEDPYIEACIQDPGRPGFFFPVNHLKPVAVRGPVYVNSAFVTPLPTDTPTPTPSLGPVTPTPTPATCKYDLSIATVNSAIAHAASEYNVPEGWLRAILEIEAIPDLTNRTLVGTTTFDCTPNTFTALGPAQIVDGTYNDVTNDYYEAYETSGVPYDRQVCDVGSTITPDPLRLSRCRTSDAIELMARVLLSKITPSRLDTRGHYYTVVAGGGVDPSEQGVIYDASWKYQGSNAPNGSTIAYVQDATFLLDSTYPGTVSGPLLPNPLKDHDVSVPPENEMGYADLVCNKLGGWGLYSGSGGWCPAYPP</sequence>
<dbReference type="InterPro" id="IPR011055">
    <property type="entry name" value="Dup_hybrid_motif"/>
</dbReference>